<dbReference type="InterPro" id="IPR038765">
    <property type="entry name" value="Papain-like_cys_pep_sf"/>
</dbReference>
<dbReference type="STRING" id="658219.SAMN05216212_3033"/>
<dbReference type="AlphaFoldDB" id="A0A1G9E666"/>
<dbReference type="EMBL" id="FNFH01000007">
    <property type="protein sequence ID" value="SDK71557.1"/>
    <property type="molecule type" value="Genomic_DNA"/>
</dbReference>
<dbReference type="PANTHER" id="PTHR33490">
    <property type="entry name" value="BLR5614 PROTEIN-RELATED"/>
    <property type="match status" value="1"/>
</dbReference>
<dbReference type="GO" id="GO:0006508">
    <property type="term" value="P:proteolysis"/>
    <property type="evidence" value="ECO:0007669"/>
    <property type="project" value="UniProtKB-KW"/>
</dbReference>
<organism evidence="2 3">
    <name type="scientific">Microbulbifer yueqingensis</name>
    <dbReference type="NCBI Taxonomy" id="658219"/>
    <lineage>
        <taxon>Bacteria</taxon>
        <taxon>Pseudomonadati</taxon>
        <taxon>Pseudomonadota</taxon>
        <taxon>Gammaproteobacteria</taxon>
        <taxon>Cellvibrionales</taxon>
        <taxon>Microbulbiferaceae</taxon>
        <taxon>Microbulbifer</taxon>
    </lineage>
</organism>
<evidence type="ECO:0000313" key="2">
    <source>
        <dbReference type="EMBL" id="SDK71557.1"/>
    </source>
</evidence>
<keyword evidence="2" id="KW-0645">Protease</keyword>
<dbReference type="Proteomes" id="UP000199305">
    <property type="component" value="Unassembled WGS sequence"/>
</dbReference>
<protein>
    <submittedName>
        <fullName evidence="2">Transglutaminase-like enzyme, putative cysteine protease</fullName>
    </submittedName>
</protein>
<dbReference type="Gene3D" id="3.10.620.30">
    <property type="match status" value="1"/>
</dbReference>
<name>A0A1G9E666_9GAMM</name>
<accession>A0A1G9E666</accession>
<dbReference type="Pfam" id="PF01841">
    <property type="entry name" value="Transglut_core"/>
    <property type="match status" value="1"/>
</dbReference>
<reference evidence="3" key="1">
    <citation type="submission" date="2016-10" db="EMBL/GenBank/DDBJ databases">
        <authorList>
            <person name="Varghese N."/>
            <person name="Submissions S."/>
        </authorList>
    </citation>
    <scope>NUCLEOTIDE SEQUENCE [LARGE SCALE GENOMIC DNA]</scope>
    <source>
        <strain evidence="3">CGMCC 1.10658</strain>
    </source>
</reference>
<keyword evidence="3" id="KW-1185">Reference proteome</keyword>
<keyword evidence="2" id="KW-0378">Hydrolase</keyword>
<evidence type="ECO:0000259" key="1">
    <source>
        <dbReference type="SMART" id="SM00460"/>
    </source>
</evidence>
<sequence>MKFAILAVVFLLLMWFVVNTSWGQTRKVTLTAEVIVDNRSEIDIKGYTHRISVPLGDHMQQRLLAIRYEYPEKLKRRRHKLDNGEYVEIEWDIPAGEKSSRKVEFDLELNKYDFHRDAAVSQSLPPEEYLKPRKFIESDAEPIRKLAAHIRQAFDSDEDRLRAAYLTPQQLLDYDVQSTKGALYAVTEGTGDCTEYAALFVALARAMGYPARTTSEFLLTSRKDFSQPNHHAAEVYIGDRWVPVDPNLALDPGFGYGFGIGGRDKIVLNRDFTWVWSNLWPRELRGNRDKVEVDIRWSVR</sequence>
<dbReference type="InterPro" id="IPR002931">
    <property type="entry name" value="Transglutaminase-like"/>
</dbReference>
<feature type="domain" description="Transglutaminase-like" evidence="1">
    <location>
        <begin position="185"/>
        <end position="248"/>
    </location>
</feature>
<gene>
    <name evidence="2" type="ORF">SAMN05216212_3033</name>
</gene>
<evidence type="ECO:0000313" key="3">
    <source>
        <dbReference type="Proteomes" id="UP000199305"/>
    </source>
</evidence>
<dbReference type="GO" id="GO:0008233">
    <property type="term" value="F:peptidase activity"/>
    <property type="evidence" value="ECO:0007669"/>
    <property type="project" value="UniProtKB-KW"/>
</dbReference>
<dbReference type="SMART" id="SM00460">
    <property type="entry name" value="TGc"/>
    <property type="match status" value="1"/>
</dbReference>
<dbReference type="SUPFAM" id="SSF54001">
    <property type="entry name" value="Cysteine proteinases"/>
    <property type="match status" value="1"/>
</dbReference>
<proteinExistence type="predicted"/>
<dbReference type="RefSeq" id="WP_175453142.1">
    <property type="nucleotide sequence ID" value="NZ_FNFH01000007.1"/>
</dbReference>